<comment type="pathway">
    <text evidence="1">Cell wall biogenesis; cell wall polysaccharide biosynthesis.</text>
</comment>
<gene>
    <name evidence="6" type="ORF">SAMN05216565_109113</name>
</gene>
<dbReference type="CDD" id="cd04186">
    <property type="entry name" value="GT_2_like_c"/>
    <property type="match status" value="1"/>
</dbReference>
<dbReference type="Pfam" id="PF00535">
    <property type="entry name" value="Glycos_transf_2"/>
    <property type="match status" value="1"/>
</dbReference>
<keyword evidence="3" id="KW-0328">Glycosyltransferase</keyword>
<evidence type="ECO:0000259" key="5">
    <source>
        <dbReference type="Pfam" id="PF00535"/>
    </source>
</evidence>
<organism evidence="6 7">
    <name type="scientific">Litchfieldia salsa</name>
    <dbReference type="NCBI Taxonomy" id="930152"/>
    <lineage>
        <taxon>Bacteria</taxon>
        <taxon>Bacillati</taxon>
        <taxon>Bacillota</taxon>
        <taxon>Bacilli</taxon>
        <taxon>Bacillales</taxon>
        <taxon>Bacillaceae</taxon>
        <taxon>Litchfieldia</taxon>
    </lineage>
</organism>
<accession>A0A1H0W6T2</accession>
<dbReference type="Proteomes" id="UP000199159">
    <property type="component" value="Unassembled WGS sequence"/>
</dbReference>
<evidence type="ECO:0000256" key="2">
    <source>
        <dbReference type="ARBA" id="ARBA00006739"/>
    </source>
</evidence>
<evidence type="ECO:0000313" key="6">
    <source>
        <dbReference type="EMBL" id="SDP86181.1"/>
    </source>
</evidence>
<dbReference type="EMBL" id="FNJU01000009">
    <property type="protein sequence ID" value="SDP86181.1"/>
    <property type="molecule type" value="Genomic_DNA"/>
</dbReference>
<evidence type="ECO:0000256" key="4">
    <source>
        <dbReference type="ARBA" id="ARBA00022679"/>
    </source>
</evidence>
<name>A0A1H0W6T2_9BACI</name>
<dbReference type="PANTHER" id="PTHR43179">
    <property type="entry name" value="RHAMNOSYLTRANSFERASE WBBL"/>
    <property type="match status" value="1"/>
</dbReference>
<dbReference type="STRING" id="930152.SAMN05216565_109113"/>
<dbReference type="SUPFAM" id="SSF53448">
    <property type="entry name" value="Nucleotide-diphospho-sugar transferases"/>
    <property type="match status" value="1"/>
</dbReference>
<evidence type="ECO:0000256" key="3">
    <source>
        <dbReference type="ARBA" id="ARBA00022676"/>
    </source>
</evidence>
<dbReference type="AlphaFoldDB" id="A0A1H0W6T2"/>
<keyword evidence="4 6" id="KW-0808">Transferase</keyword>
<dbReference type="Gene3D" id="3.90.550.10">
    <property type="entry name" value="Spore Coat Polysaccharide Biosynthesis Protein SpsA, Chain A"/>
    <property type="match status" value="1"/>
</dbReference>
<dbReference type="InterPro" id="IPR029044">
    <property type="entry name" value="Nucleotide-diphossugar_trans"/>
</dbReference>
<feature type="domain" description="Glycosyltransferase 2-like" evidence="5">
    <location>
        <begin position="3"/>
        <end position="166"/>
    </location>
</feature>
<keyword evidence="7" id="KW-1185">Reference proteome</keyword>
<evidence type="ECO:0000313" key="7">
    <source>
        <dbReference type="Proteomes" id="UP000199159"/>
    </source>
</evidence>
<protein>
    <submittedName>
        <fullName evidence="6">Glycosyltransferase, GT2 family</fullName>
    </submittedName>
</protein>
<dbReference type="InterPro" id="IPR001173">
    <property type="entry name" value="Glyco_trans_2-like"/>
</dbReference>
<proteinExistence type="inferred from homology"/>
<reference evidence="7" key="1">
    <citation type="submission" date="2016-10" db="EMBL/GenBank/DDBJ databases">
        <authorList>
            <person name="Varghese N."/>
            <person name="Submissions S."/>
        </authorList>
    </citation>
    <scope>NUCLEOTIDE SEQUENCE [LARGE SCALE GENOMIC DNA]</scope>
    <source>
        <strain evidence="7">IBRC-M10078</strain>
    </source>
</reference>
<dbReference type="GO" id="GO:0016757">
    <property type="term" value="F:glycosyltransferase activity"/>
    <property type="evidence" value="ECO:0007669"/>
    <property type="project" value="UniProtKB-KW"/>
</dbReference>
<dbReference type="PANTHER" id="PTHR43179:SF12">
    <property type="entry name" value="GALACTOFURANOSYLTRANSFERASE GLFT2"/>
    <property type="match status" value="1"/>
</dbReference>
<evidence type="ECO:0000256" key="1">
    <source>
        <dbReference type="ARBA" id="ARBA00004776"/>
    </source>
</evidence>
<comment type="similarity">
    <text evidence="2">Belongs to the glycosyltransferase 2 family.</text>
</comment>
<sequence length="297" mass="34912">MYSIVVVNWNGEKYLNSFLLSLTKQSYKDFILYFVDNGSVDRSIEIVNTYSERLQIKVIYLKENVGFASANNVGIEEAMKDDSRYIITLNNDTELDEDCLYHLSETINKSNNEYIYQLLMINFYDRSEIDAVGIKFNEDFLANQMFYKENISKLKNDIEIDGVCAGAAAYPKSALIATKENNHYFDQNFFAYYEDVDLALRLKRLGYSSVLVKDSIVYHVHSGTSKKDSPFKAYYLSRNIRLYLYKNIPKQDYQRKILYYNYLSVRRTGRFLIKGEIMNFIASIRGVYDFLNLRKYY</sequence>